<keyword evidence="2" id="KW-1185">Reference proteome</keyword>
<accession>A0A1N7JVN8</accession>
<dbReference type="STRING" id="407234.SAMN05421795_101376"/>
<gene>
    <name evidence="1" type="ORF">SAMN05421795_101376</name>
</gene>
<proteinExistence type="predicted"/>
<dbReference type="AlphaFoldDB" id="A0A1N7JVN8"/>
<dbReference type="RefSeq" id="WP_076363212.1">
    <property type="nucleotide sequence ID" value="NZ_FTOM01000001.1"/>
</dbReference>
<dbReference type="OrthoDB" id="7595563at2"/>
<evidence type="ECO:0000313" key="2">
    <source>
        <dbReference type="Proteomes" id="UP000186098"/>
    </source>
</evidence>
<sequence>MIQSSIKQFYLANPVPNPINITLTQKQVVDGQRIDDEISSVNFRHFRNLLNRRLFGNAYKRHGRQLAMLVVREDGAWHRHHLHAIIEKPASLTTEEFIALVMECWCKTRFGYREYHFEEPADKDRETGWINYCFKKRTKGDFASSIDWANSTCFERR</sequence>
<organism evidence="1 2">
    <name type="scientific">Phaeovulum vinaykumarii</name>
    <dbReference type="NCBI Taxonomy" id="407234"/>
    <lineage>
        <taxon>Bacteria</taxon>
        <taxon>Pseudomonadati</taxon>
        <taxon>Pseudomonadota</taxon>
        <taxon>Alphaproteobacteria</taxon>
        <taxon>Rhodobacterales</taxon>
        <taxon>Paracoccaceae</taxon>
        <taxon>Phaeovulum</taxon>
    </lineage>
</organism>
<name>A0A1N7JVN8_9RHOB</name>
<dbReference type="EMBL" id="FTOM01000001">
    <property type="protein sequence ID" value="SIS53403.1"/>
    <property type="molecule type" value="Genomic_DNA"/>
</dbReference>
<evidence type="ECO:0000313" key="1">
    <source>
        <dbReference type="EMBL" id="SIS53403.1"/>
    </source>
</evidence>
<protein>
    <submittedName>
        <fullName evidence="1">Uncharacterized protein</fullName>
    </submittedName>
</protein>
<reference evidence="2" key="1">
    <citation type="submission" date="2017-01" db="EMBL/GenBank/DDBJ databases">
        <authorList>
            <person name="Varghese N."/>
            <person name="Submissions S."/>
        </authorList>
    </citation>
    <scope>NUCLEOTIDE SEQUENCE [LARGE SCALE GENOMIC DNA]</scope>
    <source>
        <strain evidence="2">DSM 18714</strain>
    </source>
</reference>
<dbReference type="Proteomes" id="UP000186098">
    <property type="component" value="Unassembled WGS sequence"/>
</dbReference>